<keyword evidence="3" id="KW-1185">Reference proteome</keyword>
<dbReference type="AlphaFoldDB" id="A0A7U3UW93"/>
<dbReference type="Proteomes" id="UP000595703">
    <property type="component" value="Chromosome"/>
</dbReference>
<dbReference type="EMBL" id="AP018365">
    <property type="protein sequence ID" value="BBA99968.1"/>
    <property type="molecule type" value="Genomic_DNA"/>
</dbReference>
<feature type="region of interest" description="Disordered" evidence="1">
    <location>
        <begin position="96"/>
        <end position="122"/>
    </location>
</feature>
<proteinExistence type="predicted"/>
<dbReference type="Pfam" id="PF13646">
    <property type="entry name" value="HEAT_2"/>
    <property type="match status" value="1"/>
</dbReference>
<dbReference type="InterPro" id="IPR016024">
    <property type="entry name" value="ARM-type_fold"/>
</dbReference>
<evidence type="ECO:0000313" key="3">
    <source>
        <dbReference type="Proteomes" id="UP000595703"/>
    </source>
</evidence>
<dbReference type="KEGG" id="arev:RVR_6822"/>
<evidence type="ECO:0000313" key="2">
    <source>
        <dbReference type="EMBL" id="BBA99968.1"/>
    </source>
</evidence>
<evidence type="ECO:0008006" key="4">
    <source>
        <dbReference type="Google" id="ProtNLM"/>
    </source>
</evidence>
<organism evidence="2 3">
    <name type="scientific">Actinacidiphila reveromycinica</name>
    <dbReference type="NCBI Taxonomy" id="659352"/>
    <lineage>
        <taxon>Bacteria</taxon>
        <taxon>Bacillati</taxon>
        <taxon>Actinomycetota</taxon>
        <taxon>Actinomycetes</taxon>
        <taxon>Kitasatosporales</taxon>
        <taxon>Streptomycetaceae</taxon>
        <taxon>Actinacidiphila</taxon>
    </lineage>
</organism>
<evidence type="ECO:0000256" key="1">
    <source>
        <dbReference type="SAM" id="MobiDB-lite"/>
    </source>
</evidence>
<dbReference type="InterPro" id="IPR011989">
    <property type="entry name" value="ARM-like"/>
</dbReference>
<reference evidence="2 3" key="3">
    <citation type="journal article" date="2011" name="Nat. Chem. Biol.">
        <title>Reveromycin A biosynthesis uses RevG and RevJ for stereospecific spiroacetal formation.</title>
        <authorList>
            <person name="Takahashi S."/>
            <person name="Toyoda A."/>
            <person name="Sekiyama Y."/>
            <person name="Takagi H."/>
            <person name="Nogawa T."/>
            <person name="Uramoto M."/>
            <person name="Suzuki R."/>
            <person name="Koshino H."/>
            <person name="Kumano T."/>
            <person name="Panthee S."/>
            <person name="Dairi T."/>
            <person name="Ishikawa J."/>
            <person name="Ikeda H."/>
            <person name="Sakaki Y."/>
            <person name="Osada H."/>
        </authorList>
    </citation>
    <scope>NUCLEOTIDE SEQUENCE [LARGE SCALE GENOMIC DNA]</scope>
    <source>
        <strain evidence="2 3">SN-593</strain>
    </source>
</reference>
<gene>
    <name evidence="2" type="ORF">RVR_6822</name>
</gene>
<dbReference type="SUPFAM" id="SSF48371">
    <property type="entry name" value="ARM repeat"/>
    <property type="match status" value="1"/>
</dbReference>
<reference evidence="2 3" key="1">
    <citation type="journal article" date="2010" name="J. Bacteriol.">
        <title>Biochemical characterization of a novel indole prenyltransferase from Streptomyces sp. SN-593.</title>
        <authorList>
            <person name="Takahashi S."/>
            <person name="Takagi H."/>
            <person name="Toyoda A."/>
            <person name="Uramoto M."/>
            <person name="Nogawa T."/>
            <person name="Ueki M."/>
            <person name="Sakaki Y."/>
            <person name="Osada H."/>
        </authorList>
    </citation>
    <scope>NUCLEOTIDE SEQUENCE [LARGE SCALE GENOMIC DNA]</scope>
    <source>
        <strain evidence="2 3">SN-593</strain>
    </source>
</reference>
<dbReference type="Gene3D" id="1.25.10.10">
    <property type="entry name" value="Leucine-rich Repeat Variant"/>
    <property type="match status" value="1"/>
</dbReference>
<reference evidence="2 3" key="2">
    <citation type="journal article" date="2011" name="J. Antibiot.">
        <title>Furaquinocins I and J: novel polyketide isoprenoid hybrid compounds from Streptomyces reveromyceticus SN-593.</title>
        <authorList>
            <person name="Panthee S."/>
            <person name="Takahashi S."/>
            <person name="Takagi H."/>
            <person name="Nogawa T."/>
            <person name="Oowada E."/>
            <person name="Uramoto M."/>
            <person name="Osada H."/>
        </authorList>
    </citation>
    <scope>NUCLEOTIDE SEQUENCE [LARGE SCALE GENOMIC DNA]</scope>
    <source>
        <strain evidence="2 3">SN-593</strain>
    </source>
</reference>
<protein>
    <recommendedName>
        <fullName evidence="4">HEAT repeat domain-containing protein</fullName>
    </recommendedName>
</protein>
<reference evidence="2 3" key="4">
    <citation type="journal article" date="2020" name="Sci. Rep.">
        <title>beta-carboline chemical signals induce reveromycin production through a LuxR family regulator in Streptomyces sp. SN-593.</title>
        <authorList>
            <person name="Panthee S."/>
            <person name="Kito N."/>
            <person name="Hayashi T."/>
            <person name="Shimizu T."/>
            <person name="Ishikawa J."/>
            <person name="Hamamoto H."/>
            <person name="Osada H."/>
            <person name="Takahashi S."/>
        </authorList>
    </citation>
    <scope>NUCLEOTIDE SEQUENCE [LARGE SCALE GENOMIC DNA]</scope>
    <source>
        <strain evidence="2 3">SN-593</strain>
    </source>
</reference>
<sequence length="470" mass="49630">MGAESRARPGGGLLRRRRRAEAVDVSAERVAQAARWAAWCGLAVQGRRPEDVRALLARLREAAAQGSPQTRAAAVEALGRAPAALLTLLDRYARVPDAGSPHPDRCRARPAPPGGDAPSSDLLGALVASLDPDGRVRQAAVEALATAGGPLPAAASALRAVDRVPQVAERARAALLARTAPDEVPAAVGVLLAVGGRRRAHGLLGAYRSVLAEPARRRAVRALAGHADPPVRRFGVELALDLGEYVRGDLLRTALHDTDQVCRRLCAQRLLELDPEQAGRLLWASGAGVRELAVSALPADVPATRLVAPLADRALMVRAQARWKLYQRGEPPADVYRKQVRKAARRADGVPGLLAGLATGLGECGDAADVELLAPLLPDPRAMVRRAAARAVGRLARPCELVPLLAPLANDPDPGVAREVFRALARVPDDVPPETLWIGRTRTEPAVRRLAERIGAARAAGYAQSGQSPR</sequence>
<accession>A0A7U3UW93</accession>
<name>A0A7U3UW93_9ACTN</name>